<keyword evidence="6 13" id="KW-0863">Zinc-finger</keyword>
<dbReference type="InterPro" id="IPR036236">
    <property type="entry name" value="Znf_C2H2_sf"/>
</dbReference>
<evidence type="ECO:0000256" key="13">
    <source>
        <dbReference type="PROSITE-ProRule" id="PRU00042"/>
    </source>
</evidence>
<gene>
    <name evidence="17" type="primary">ZNF280D</name>
</gene>
<evidence type="ECO:0000256" key="2">
    <source>
        <dbReference type="ARBA" id="ARBA00004123"/>
    </source>
</evidence>
<evidence type="ECO:0000256" key="12">
    <source>
        <dbReference type="ARBA" id="ARBA00023242"/>
    </source>
</evidence>
<evidence type="ECO:0000313" key="18">
    <source>
        <dbReference type="Proteomes" id="UP000016665"/>
    </source>
</evidence>
<dbReference type="GeneTree" id="ENSGT00940000158889"/>
<keyword evidence="9" id="KW-0805">Transcription regulation</keyword>
<evidence type="ECO:0000256" key="14">
    <source>
        <dbReference type="SAM" id="MobiDB-lite"/>
    </source>
</evidence>
<dbReference type="GO" id="GO:0005634">
    <property type="term" value="C:nucleus"/>
    <property type="evidence" value="ECO:0007669"/>
    <property type="project" value="UniProtKB-SubCell"/>
</dbReference>
<dbReference type="PANTHER" id="PTHR24388:SF34">
    <property type="entry name" value="ZINC FINGER PROTEIN 280D"/>
    <property type="match status" value="1"/>
</dbReference>
<evidence type="ECO:0000256" key="5">
    <source>
        <dbReference type="ARBA" id="ARBA00022737"/>
    </source>
</evidence>
<dbReference type="PROSITE" id="PS00028">
    <property type="entry name" value="ZINC_FINGER_C2H2_1"/>
    <property type="match status" value="4"/>
</dbReference>
<keyword evidence="5" id="KW-0677">Repeat</keyword>
<keyword evidence="12" id="KW-0539">Nucleus</keyword>
<reference evidence="17 18" key="1">
    <citation type="journal article" date="2012" name="Nature">
        <title>The genomic landscape of species divergence in Ficedula flycatchers.</title>
        <authorList>
            <person name="Ellegren H."/>
            <person name="Smeds L."/>
            <person name="Burri R."/>
            <person name="Olason P.I."/>
            <person name="Backstrom N."/>
            <person name="Kawakami T."/>
            <person name="Kunstner A."/>
            <person name="Makinen H."/>
            <person name="Nadachowska-Brzyska K."/>
            <person name="Qvarnstrom A."/>
            <person name="Uebbing S."/>
            <person name="Wolf J.B."/>
        </authorList>
    </citation>
    <scope>NUCLEOTIDE SEQUENCE [LARGE SCALE GENOMIC DNA]</scope>
</reference>
<dbReference type="GO" id="GO:0008270">
    <property type="term" value="F:zinc ion binding"/>
    <property type="evidence" value="ECO:0007669"/>
    <property type="project" value="UniProtKB-KW"/>
</dbReference>
<organism evidence="17 18">
    <name type="scientific">Ficedula albicollis</name>
    <name type="common">Collared flycatcher</name>
    <name type="synonym">Muscicapa albicollis</name>
    <dbReference type="NCBI Taxonomy" id="59894"/>
    <lineage>
        <taxon>Eukaryota</taxon>
        <taxon>Metazoa</taxon>
        <taxon>Chordata</taxon>
        <taxon>Craniata</taxon>
        <taxon>Vertebrata</taxon>
        <taxon>Euteleostomi</taxon>
        <taxon>Archelosauria</taxon>
        <taxon>Archosauria</taxon>
        <taxon>Dinosauria</taxon>
        <taxon>Saurischia</taxon>
        <taxon>Theropoda</taxon>
        <taxon>Coelurosauria</taxon>
        <taxon>Aves</taxon>
        <taxon>Neognathae</taxon>
        <taxon>Neoaves</taxon>
        <taxon>Telluraves</taxon>
        <taxon>Australaves</taxon>
        <taxon>Passeriformes</taxon>
        <taxon>Muscicapidae</taxon>
        <taxon>Ficedula</taxon>
    </lineage>
</organism>
<dbReference type="PANTHER" id="PTHR24388">
    <property type="entry name" value="ZINC FINGER PROTEIN"/>
    <property type="match status" value="1"/>
</dbReference>
<keyword evidence="10" id="KW-0238">DNA-binding</keyword>
<dbReference type="GO" id="GO:0000981">
    <property type="term" value="F:DNA-binding transcription factor activity, RNA polymerase II-specific"/>
    <property type="evidence" value="ECO:0007669"/>
    <property type="project" value="TreeGrafter"/>
</dbReference>
<dbReference type="Pfam" id="PF13836">
    <property type="entry name" value="DUF4195"/>
    <property type="match status" value="1"/>
</dbReference>
<feature type="compositionally biased region" description="Polar residues" evidence="14">
    <location>
        <begin position="571"/>
        <end position="583"/>
    </location>
</feature>
<feature type="region of interest" description="Disordered" evidence="14">
    <location>
        <begin position="711"/>
        <end position="768"/>
    </location>
</feature>
<keyword evidence="18" id="KW-1185">Reference proteome</keyword>
<dbReference type="SUPFAM" id="SSF57667">
    <property type="entry name" value="beta-beta-alpha zinc fingers"/>
    <property type="match status" value="1"/>
</dbReference>
<dbReference type="InterPro" id="IPR013087">
    <property type="entry name" value="Znf_C2H2_type"/>
</dbReference>
<feature type="compositionally biased region" description="Basic and acidic residues" evidence="14">
    <location>
        <begin position="716"/>
        <end position="728"/>
    </location>
</feature>
<dbReference type="SMART" id="SM00355">
    <property type="entry name" value="ZnF_C2H2"/>
    <property type="match status" value="8"/>
</dbReference>
<evidence type="ECO:0000256" key="4">
    <source>
        <dbReference type="ARBA" id="ARBA00022723"/>
    </source>
</evidence>
<keyword evidence="15" id="KW-0732">Signal</keyword>
<evidence type="ECO:0000313" key="17">
    <source>
        <dbReference type="Ensembl" id="ENSFALP00000020949.1"/>
    </source>
</evidence>
<dbReference type="Proteomes" id="UP000016665">
    <property type="component" value="Chromosome 10"/>
</dbReference>
<keyword evidence="11" id="KW-0804">Transcription</keyword>
<feature type="chain" id="PRO_5032978150" evidence="15">
    <location>
        <begin position="20"/>
        <end position="926"/>
    </location>
</feature>
<feature type="region of interest" description="Disordered" evidence="14">
    <location>
        <begin position="133"/>
        <end position="155"/>
    </location>
</feature>
<evidence type="ECO:0000256" key="9">
    <source>
        <dbReference type="ARBA" id="ARBA00023015"/>
    </source>
</evidence>
<feature type="compositionally biased region" description="Low complexity" evidence="14">
    <location>
        <begin position="522"/>
        <end position="565"/>
    </location>
</feature>
<sequence>MFWYVYFLFLFLLSSLKMAELFMECEEEELEPWQKRVREVEEDDEDDDDDEPIFVGEISSSKPATTCTVTTFKSESQHYGTPASSPGAMPAPSVFQTVPRPVTSSVAVQPLTVAVNVSGTSQALQRPVAGCLSTQQMPGSSSGITQPVNRSVTTQPVSRNITIPVVAQPISRTETTSTAQPVVLNQDYIMDSPPAAPDNTSGILFGVRQNSGVPQYQTGPAVNVTGTNAALIKNGGPFPRACPKCNIHFNLMDPLKNHMKYCCPDMINNFFPGVVKTECLSTTSKTIESEKGKLIMLVNDFYYGKDEGDLQQVQQEQKTHTTFKCISCLKVLKNNIRFMNHMKHHLELEKQSNESWESHTTCQHCYRQFPTPFQLQCHIESTHTPYESSTICKICELSFDTEQVLLQHMKDNHKPGEMPYVCQVCSYRSSAFSDVETHFRTVHENTKHLLCPFCLKVIKIGAPYMHHYMRHQKKGIYRCTKCRLQFLTCKEKMDHKTQHHRTFRKPKQLEGLPPGTKVTIRASLGSHQSGSSATSSVSTSSSTFQLSPKAKNATTKNHNKSNTSKSRGKSKQSTSRKQNAWTNSRKKKEPTNIAFPSLRHRVGTHKCIECFSEIKDFASHFPAYVHCSLCRYSTSCSKAYVNHMMSFHSARPSKRFWIFKKHSEQLRGVTVVCLNCDFLADVSGLDNMATHLSENQTHTCQVIVEKDNATAAQVSHKQDHDSSDETKECSQNQTKEVASIEKSEDSSLSNTENVPSLELPGNSSKNSLHEKRTYCDSANNKQLVDEKQKCIHDESEVKMCQSSADIVLNEQTKVHPLDETALSAKNVRDLKLTLGEDVSFEQFLRKRDEPESVSSDISEQGSIHLEPLTPSEVLEHEATEILQKGKVAPSSKKSGQLAEQTDETSRDSNPSRMETTANKTDKNEAS</sequence>
<evidence type="ECO:0000256" key="8">
    <source>
        <dbReference type="ARBA" id="ARBA00022843"/>
    </source>
</evidence>
<comment type="function">
    <text evidence="1">May function as a transcription factor.</text>
</comment>
<evidence type="ECO:0000256" key="6">
    <source>
        <dbReference type="ARBA" id="ARBA00022771"/>
    </source>
</evidence>
<keyword evidence="3" id="KW-1017">Isopeptide bond</keyword>
<dbReference type="Gene3D" id="3.30.160.60">
    <property type="entry name" value="Classic Zinc Finger"/>
    <property type="match status" value="2"/>
</dbReference>
<keyword evidence="8" id="KW-0832">Ubl conjugation</keyword>
<evidence type="ECO:0000256" key="11">
    <source>
        <dbReference type="ARBA" id="ARBA00023163"/>
    </source>
</evidence>
<reference evidence="17" key="2">
    <citation type="submission" date="2025-08" db="UniProtKB">
        <authorList>
            <consortium name="Ensembl"/>
        </authorList>
    </citation>
    <scope>IDENTIFICATION</scope>
</reference>
<feature type="compositionally biased region" description="Basic residues" evidence="14">
    <location>
        <begin position="497"/>
        <end position="506"/>
    </location>
</feature>
<keyword evidence="4" id="KW-0479">Metal-binding</keyword>
<evidence type="ECO:0000256" key="7">
    <source>
        <dbReference type="ARBA" id="ARBA00022833"/>
    </source>
</evidence>
<dbReference type="InterPro" id="IPR057618">
    <property type="entry name" value="Znf_POGZ/Z280C-D-like"/>
</dbReference>
<feature type="region of interest" description="Disordered" evidence="14">
    <location>
        <begin position="497"/>
        <end position="595"/>
    </location>
</feature>
<dbReference type="Ensembl" id="ENSFALT00000041717.1">
    <property type="protein sequence ID" value="ENSFALP00000020949.1"/>
    <property type="gene ID" value="ENSFALG00000012113.2"/>
</dbReference>
<evidence type="ECO:0000256" key="1">
    <source>
        <dbReference type="ARBA" id="ARBA00003729"/>
    </source>
</evidence>
<proteinExistence type="predicted"/>
<dbReference type="Pfam" id="PF25429">
    <property type="entry name" value="zf-POGZ"/>
    <property type="match status" value="1"/>
</dbReference>
<evidence type="ECO:0000256" key="10">
    <source>
        <dbReference type="ARBA" id="ARBA00023125"/>
    </source>
</evidence>
<evidence type="ECO:0000259" key="16">
    <source>
        <dbReference type="PROSITE" id="PS50157"/>
    </source>
</evidence>
<protein>
    <submittedName>
        <fullName evidence="17">Zinc finger protein 280D</fullName>
    </submittedName>
</protein>
<dbReference type="GO" id="GO:0000978">
    <property type="term" value="F:RNA polymerase II cis-regulatory region sequence-specific DNA binding"/>
    <property type="evidence" value="ECO:0007669"/>
    <property type="project" value="TreeGrafter"/>
</dbReference>
<name>A0A803VDZ3_FICAL</name>
<evidence type="ECO:0000256" key="3">
    <source>
        <dbReference type="ARBA" id="ARBA00022499"/>
    </source>
</evidence>
<feature type="compositionally biased region" description="Polar residues" evidence="14">
    <location>
        <begin position="907"/>
        <end position="918"/>
    </location>
</feature>
<feature type="region of interest" description="Disordered" evidence="14">
    <location>
        <begin position="846"/>
        <end position="926"/>
    </location>
</feature>
<feature type="domain" description="C2H2-type" evidence="16">
    <location>
        <begin position="360"/>
        <end position="388"/>
    </location>
</feature>
<dbReference type="InterPro" id="IPR050527">
    <property type="entry name" value="Snail/Krueppel_Znf"/>
</dbReference>
<comment type="subcellular location">
    <subcellularLocation>
        <location evidence="2">Nucleus</location>
    </subcellularLocation>
</comment>
<keyword evidence="7" id="KW-0862">Zinc</keyword>
<dbReference type="FunFam" id="3.30.160.60:FF:000298">
    <property type="entry name" value="zinc finger protein 280D isoform X1"/>
    <property type="match status" value="1"/>
</dbReference>
<dbReference type="InterPro" id="IPR025243">
    <property type="entry name" value="DUF4195"/>
</dbReference>
<dbReference type="InterPro" id="IPR059074">
    <property type="entry name" value="zf-C2H2_Z280C_D"/>
</dbReference>
<feature type="domain" description="C2H2-type" evidence="16">
    <location>
        <begin position="420"/>
        <end position="448"/>
    </location>
</feature>
<reference evidence="17" key="3">
    <citation type="submission" date="2025-09" db="UniProtKB">
        <authorList>
            <consortium name="Ensembl"/>
        </authorList>
    </citation>
    <scope>IDENTIFICATION</scope>
</reference>
<dbReference type="AlphaFoldDB" id="A0A803VDZ3"/>
<feature type="signal peptide" evidence="15">
    <location>
        <begin position="1"/>
        <end position="19"/>
    </location>
</feature>
<evidence type="ECO:0000256" key="15">
    <source>
        <dbReference type="SAM" id="SignalP"/>
    </source>
</evidence>
<feature type="compositionally biased region" description="Polar residues" evidence="14">
    <location>
        <begin position="852"/>
        <end position="861"/>
    </location>
</feature>
<dbReference type="Pfam" id="PF25414">
    <property type="entry name" value="zf-C2H2_Z280C_D"/>
    <property type="match status" value="1"/>
</dbReference>
<accession>A0A803VDZ3</accession>
<dbReference type="PROSITE" id="PS50157">
    <property type="entry name" value="ZINC_FINGER_C2H2_2"/>
    <property type="match status" value="2"/>
</dbReference>